<dbReference type="Pfam" id="PF04618">
    <property type="entry name" value="HD-ZIP_N"/>
    <property type="match status" value="1"/>
</dbReference>
<evidence type="ECO:0000256" key="6">
    <source>
        <dbReference type="ARBA" id="ARBA00023163"/>
    </source>
</evidence>
<feature type="region of interest" description="Disordered" evidence="11">
    <location>
        <begin position="236"/>
        <end position="272"/>
    </location>
</feature>
<dbReference type="EMBL" id="CM000882">
    <property type="protein sequence ID" value="KQJ97808.1"/>
    <property type="molecule type" value="Genomic_DNA"/>
</dbReference>
<dbReference type="GeneID" id="100830219"/>
<dbReference type="PROSITE" id="PS50071">
    <property type="entry name" value="HOMEOBOX_2"/>
    <property type="match status" value="1"/>
</dbReference>
<evidence type="ECO:0000256" key="8">
    <source>
        <dbReference type="PROSITE-ProRule" id="PRU00108"/>
    </source>
</evidence>
<dbReference type="InterPro" id="IPR003106">
    <property type="entry name" value="Leu_zip_homeo"/>
</dbReference>
<dbReference type="KEGG" id="bdi:100830219"/>
<dbReference type="CDD" id="cd00086">
    <property type="entry name" value="homeodomain"/>
    <property type="match status" value="1"/>
</dbReference>
<dbReference type="RefSeq" id="XP_003572077.1">
    <property type="nucleotide sequence ID" value="XM_003572029.4"/>
</dbReference>
<evidence type="ECO:0000313" key="15">
    <source>
        <dbReference type="Proteomes" id="UP000008810"/>
    </source>
</evidence>
<keyword evidence="5 8" id="KW-0371">Homeobox</keyword>
<dbReference type="GO" id="GO:0043565">
    <property type="term" value="F:sequence-specific DNA binding"/>
    <property type="evidence" value="ECO:0007669"/>
    <property type="project" value="InterPro"/>
</dbReference>
<keyword evidence="7 8" id="KW-0539">Nucleus</keyword>
<evidence type="ECO:0000256" key="1">
    <source>
        <dbReference type="ARBA" id="ARBA00004123"/>
    </source>
</evidence>
<protein>
    <recommendedName>
        <fullName evidence="12">Homeobox domain-containing protein</fullName>
    </recommendedName>
</protein>
<keyword evidence="6" id="KW-0804">Transcription</keyword>
<dbReference type="FunFam" id="1.10.10.60:FF:000577">
    <property type="entry name" value="Homeobox-leucine zipper protein 18"/>
    <property type="match status" value="1"/>
</dbReference>
<proteinExistence type="inferred from homology"/>
<dbReference type="InterPro" id="IPR050762">
    <property type="entry name" value="HD-ZIP_Homeobox_LZ_Class_II"/>
</dbReference>
<dbReference type="PRINTS" id="PR00031">
    <property type="entry name" value="HTHREPRESSR"/>
</dbReference>
<dbReference type="InterPro" id="IPR000047">
    <property type="entry name" value="HTH_motif"/>
</dbReference>
<keyword evidence="15" id="KW-1185">Reference proteome</keyword>
<comment type="similarity">
    <text evidence="2">Belongs to the HD-ZIP homeobox family. Class II subfamily.</text>
</comment>
<dbReference type="AlphaFoldDB" id="A0A0Q3JI53"/>
<dbReference type="GO" id="GO:0000981">
    <property type="term" value="F:DNA-binding transcription factor activity, RNA polymerase II-specific"/>
    <property type="evidence" value="ECO:0007669"/>
    <property type="project" value="InterPro"/>
</dbReference>
<dbReference type="InterPro" id="IPR001356">
    <property type="entry name" value="HD"/>
</dbReference>
<dbReference type="InterPro" id="IPR006712">
    <property type="entry name" value="HD-ZIP_N"/>
</dbReference>
<keyword evidence="4 8" id="KW-0238">DNA-binding</keyword>
<dbReference type="InterPro" id="IPR009057">
    <property type="entry name" value="Homeodomain-like_sf"/>
</dbReference>
<evidence type="ECO:0000256" key="4">
    <source>
        <dbReference type="ARBA" id="ARBA00023125"/>
    </source>
</evidence>
<evidence type="ECO:0000256" key="9">
    <source>
        <dbReference type="RuleBase" id="RU000682"/>
    </source>
</evidence>
<organism evidence="13">
    <name type="scientific">Brachypodium distachyon</name>
    <name type="common">Purple false brome</name>
    <name type="synonym">Trachynia distachya</name>
    <dbReference type="NCBI Taxonomy" id="15368"/>
    <lineage>
        <taxon>Eukaryota</taxon>
        <taxon>Viridiplantae</taxon>
        <taxon>Streptophyta</taxon>
        <taxon>Embryophyta</taxon>
        <taxon>Tracheophyta</taxon>
        <taxon>Spermatophyta</taxon>
        <taxon>Magnoliopsida</taxon>
        <taxon>Liliopsida</taxon>
        <taxon>Poales</taxon>
        <taxon>Poaceae</taxon>
        <taxon>BOP clade</taxon>
        <taxon>Pooideae</taxon>
        <taxon>Stipodae</taxon>
        <taxon>Brachypodieae</taxon>
        <taxon>Brachypodium</taxon>
    </lineage>
</organism>
<name>A0A0Q3JI53_BRADI</name>
<feature type="region of interest" description="Disordered" evidence="11">
    <location>
        <begin position="69"/>
        <end position="131"/>
    </location>
</feature>
<dbReference type="Pfam" id="PF00046">
    <property type="entry name" value="Homeodomain"/>
    <property type="match status" value="1"/>
</dbReference>
<evidence type="ECO:0000313" key="14">
    <source>
        <dbReference type="EnsemblPlants" id="KQJ97808"/>
    </source>
</evidence>
<dbReference type="PANTHER" id="PTHR45714">
    <property type="entry name" value="HOMEOBOX-LEUCINE ZIPPER PROTEIN HAT14"/>
    <property type="match status" value="1"/>
</dbReference>
<evidence type="ECO:0000256" key="10">
    <source>
        <dbReference type="SAM" id="Coils"/>
    </source>
</evidence>
<dbReference type="PROSITE" id="PS00027">
    <property type="entry name" value="HOMEOBOX_1"/>
    <property type="match status" value="1"/>
</dbReference>
<dbReference type="GO" id="GO:0005634">
    <property type="term" value="C:nucleus"/>
    <property type="evidence" value="ECO:0007669"/>
    <property type="project" value="UniProtKB-SubCell"/>
</dbReference>
<reference evidence="13 14" key="1">
    <citation type="journal article" date="2010" name="Nature">
        <title>Genome sequencing and analysis of the model grass Brachypodium distachyon.</title>
        <authorList>
            <consortium name="International Brachypodium Initiative"/>
        </authorList>
    </citation>
    <scope>NUCLEOTIDE SEQUENCE [LARGE SCALE GENOMIC DNA]</scope>
    <source>
        <strain evidence="13">Bd21</strain>
        <strain evidence="14">cv. Bd21</strain>
    </source>
</reference>
<evidence type="ECO:0000259" key="12">
    <source>
        <dbReference type="PROSITE" id="PS50071"/>
    </source>
</evidence>
<dbReference type="Gene3D" id="1.10.10.60">
    <property type="entry name" value="Homeodomain-like"/>
    <property type="match status" value="1"/>
</dbReference>
<dbReference type="PANTHER" id="PTHR45714:SF88">
    <property type="entry name" value="HOMEOBOX-LEUCINE ZIPPER PROTEIN HAT4"/>
    <property type="match status" value="1"/>
</dbReference>
<dbReference type="InterPro" id="IPR017970">
    <property type="entry name" value="Homeobox_CS"/>
</dbReference>
<evidence type="ECO:0000256" key="3">
    <source>
        <dbReference type="ARBA" id="ARBA00023015"/>
    </source>
</evidence>
<dbReference type="SMART" id="SM00340">
    <property type="entry name" value="HALZ"/>
    <property type="match status" value="1"/>
</dbReference>
<evidence type="ECO:0000256" key="7">
    <source>
        <dbReference type="ARBA" id="ARBA00023242"/>
    </source>
</evidence>
<feature type="coiled-coil region" evidence="10">
    <location>
        <begin position="172"/>
        <end position="206"/>
    </location>
</feature>
<dbReference type="SUPFAM" id="SSF46689">
    <property type="entry name" value="Homeodomain-like"/>
    <property type="match status" value="1"/>
</dbReference>
<comment type="subcellular location">
    <subcellularLocation>
        <location evidence="1 8 9">Nucleus</location>
    </subcellularLocation>
</comment>
<accession>A0A0Q3JI53</accession>
<feature type="domain" description="Homeobox" evidence="12">
    <location>
        <begin position="120"/>
        <end position="180"/>
    </location>
</feature>
<feature type="DNA-binding region" description="Homeobox" evidence="8">
    <location>
        <begin position="122"/>
        <end position="181"/>
    </location>
</feature>
<dbReference type="Pfam" id="PF02183">
    <property type="entry name" value="HALZ"/>
    <property type="match status" value="1"/>
</dbReference>
<dbReference type="OrthoDB" id="6159439at2759"/>
<dbReference type="SMART" id="SM00389">
    <property type="entry name" value="HOX"/>
    <property type="match status" value="1"/>
</dbReference>
<gene>
    <name evidence="14" type="primary">LOC100830219</name>
    <name evidence="13" type="ORF">BRADI_3g33410v3</name>
</gene>
<reference evidence="13" key="2">
    <citation type="submission" date="2017-06" db="EMBL/GenBank/DDBJ databases">
        <title>WGS assembly of Brachypodium distachyon.</title>
        <authorList>
            <consortium name="The International Brachypodium Initiative"/>
            <person name="Lucas S."/>
            <person name="Harmon-Smith M."/>
            <person name="Lail K."/>
            <person name="Tice H."/>
            <person name="Grimwood J."/>
            <person name="Bruce D."/>
            <person name="Barry K."/>
            <person name="Shu S."/>
            <person name="Lindquist E."/>
            <person name="Wang M."/>
            <person name="Pitluck S."/>
            <person name="Vogel J.P."/>
            <person name="Garvin D.F."/>
            <person name="Mockler T.C."/>
            <person name="Schmutz J."/>
            <person name="Rokhsar D."/>
            <person name="Bevan M.W."/>
        </authorList>
    </citation>
    <scope>NUCLEOTIDE SEQUENCE</scope>
    <source>
        <strain evidence="13">Bd21</strain>
    </source>
</reference>
<keyword evidence="3" id="KW-0805">Transcription regulation</keyword>
<sequence>MEMTVVNGRDHLGLGLGLSLGIAGTTSSVAAPQRALTGAAPTPGQKTRTASACHEMPLFLRGIDVNRAPDAGHEEEEPGASSPDSTLSTLSGKRGRSAAGAGGREQERVSDDDEDSGSGAGGSRKKLRLSKDQSAVLEDSFNQHSTLNPKQKAALARQLGLRPRQVEVWFQNRRARTKLKQTEVDCEALRRRCDALTEENRRLLREVQALKLPLPHPQLYMRAPPLTMCPSCERVAPSGKPAVAGNSTALGSGPWGPGPVRPVFVDRPAQRA</sequence>
<dbReference type="Gramene" id="KQJ97808">
    <property type="protein sequence ID" value="KQJ97808"/>
    <property type="gene ID" value="BRADI_3g33410v3"/>
</dbReference>
<dbReference type="Proteomes" id="UP000008810">
    <property type="component" value="Chromosome 3"/>
</dbReference>
<evidence type="ECO:0000256" key="5">
    <source>
        <dbReference type="ARBA" id="ARBA00023155"/>
    </source>
</evidence>
<evidence type="ECO:0000256" key="2">
    <source>
        <dbReference type="ARBA" id="ARBA00006074"/>
    </source>
</evidence>
<keyword evidence="10" id="KW-0175">Coiled coil</keyword>
<evidence type="ECO:0000256" key="11">
    <source>
        <dbReference type="SAM" id="MobiDB-lite"/>
    </source>
</evidence>
<evidence type="ECO:0000313" key="13">
    <source>
        <dbReference type="EMBL" id="KQJ97808.1"/>
    </source>
</evidence>
<reference evidence="14" key="3">
    <citation type="submission" date="2018-08" db="UniProtKB">
        <authorList>
            <consortium name="EnsemblPlants"/>
        </authorList>
    </citation>
    <scope>IDENTIFICATION</scope>
    <source>
        <strain evidence="14">cv. Bd21</strain>
    </source>
</reference>
<dbReference type="EnsemblPlants" id="KQJ97808">
    <property type="protein sequence ID" value="KQJ97808"/>
    <property type="gene ID" value="BRADI_3g33410v3"/>
</dbReference>
<dbReference type="ExpressionAtlas" id="A0A0Q3JI53">
    <property type="expression patterns" value="baseline and differential"/>
</dbReference>